<dbReference type="EMBL" id="FNVO01000010">
    <property type="protein sequence ID" value="SEG73506.1"/>
    <property type="molecule type" value="Genomic_DNA"/>
</dbReference>
<dbReference type="Proteomes" id="UP000236723">
    <property type="component" value="Unassembled WGS sequence"/>
</dbReference>
<protein>
    <submittedName>
        <fullName evidence="1">Uncharacterized protein</fullName>
    </submittedName>
</protein>
<organism evidence="1 2">
    <name type="scientific">Thermomonospora echinospora</name>
    <dbReference type="NCBI Taxonomy" id="1992"/>
    <lineage>
        <taxon>Bacteria</taxon>
        <taxon>Bacillati</taxon>
        <taxon>Actinomycetota</taxon>
        <taxon>Actinomycetes</taxon>
        <taxon>Streptosporangiales</taxon>
        <taxon>Thermomonosporaceae</taxon>
        <taxon>Thermomonospora</taxon>
    </lineage>
</organism>
<keyword evidence="2" id="KW-1185">Reference proteome</keyword>
<name>A0A1H6CM31_9ACTN</name>
<sequence length="221" mass="24562">MGLRAAVIELGRPGSPFRFVLFPMVHVGDPAFYQAVSRRLRDCDMVVMEGIRGRSRSVSSITRAYHAAKLGRLGLVVQDLDLASLDVPIVYPDMDGREFSQGVRALPLRQRLTWWCLAPVLVPTVLLFGTRAVLASHLTLDDDHGVSARSEGFEEWEALAVDRRDALLIEELARIHEAHGTAPLRVAVVYGAQHMIAVVHTLSARFGYSPRSATWLTVFDY</sequence>
<accession>A0A1H6CM31</accession>
<evidence type="ECO:0000313" key="1">
    <source>
        <dbReference type="EMBL" id="SEG73506.1"/>
    </source>
</evidence>
<evidence type="ECO:0000313" key="2">
    <source>
        <dbReference type="Proteomes" id="UP000236723"/>
    </source>
</evidence>
<gene>
    <name evidence="1" type="ORF">SAMN04489712_110118</name>
</gene>
<reference evidence="2" key="1">
    <citation type="submission" date="2016-10" db="EMBL/GenBank/DDBJ databases">
        <authorList>
            <person name="Varghese N."/>
            <person name="Submissions S."/>
        </authorList>
    </citation>
    <scope>NUCLEOTIDE SEQUENCE [LARGE SCALE GENOMIC DNA]</scope>
    <source>
        <strain evidence="2">DSM 43163</strain>
    </source>
</reference>
<proteinExistence type="predicted"/>
<dbReference type="AlphaFoldDB" id="A0A1H6CM31"/>